<feature type="transmembrane region" description="Helical" evidence="10">
    <location>
        <begin position="125"/>
        <end position="144"/>
    </location>
</feature>
<evidence type="ECO:0000256" key="1">
    <source>
        <dbReference type="ARBA" id="ARBA00004651"/>
    </source>
</evidence>
<evidence type="ECO:0000256" key="6">
    <source>
        <dbReference type="ARBA" id="ARBA00022989"/>
    </source>
</evidence>
<feature type="transmembrane region" description="Helical" evidence="10">
    <location>
        <begin position="304"/>
        <end position="323"/>
    </location>
</feature>
<evidence type="ECO:0000256" key="7">
    <source>
        <dbReference type="ARBA" id="ARBA00023136"/>
    </source>
</evidence>
<sequence>MQTDNQLDISISLSTFFLKNVGVWMPDNSDEQRRMKMLFLYTIWMLFCGTIISTRDLYFTLLYNGDILYAMTNTITTIMALIKICIILTYKGKFLNLIVYMQQNFWNVDYDCQEKEILDDCRKTCIFFISSVTTIGMCTVMSYLTTPVITQSGSNESERMFPFNIWINLPITQRTPYYQIIFFVQGVSLYYIGISYFCFDNIFCIMAVHLAGQFRILRYRLMTLCDTEPETREKDSRSTFAKQVYKFYEQFKKCVRYHQALIDYYQNLENVYTIITLGQVLVFSVLICLFGYQVFVAAASTARRFIFVFLLSGSMFLLFMFTYSCNDVMEHSDNVAIGAYSALWTILPMDKFGRMLRNDLIMVIKRSRRVCYLTANGFFPVSLETYTKILSTAVSYFTLLNNRVENANDL</sequence>
<keyword evidence="7 10" id="KW-0472">Membrane</keyword>
<accession>A0A8B6XUF5</accession>
<keyword evidence="9 10" id="KW-0807">Transducer</keyword>
<keyword evidence="8 10" id="KW-0675">Receptor</keyword>
<evidence type="ECO:0000256" key="8">
    <source>
        <dbReference type="ARBA" id="ARBA00023170"/>
    </source>
</evidence>
<evidence type="ECO:0000256" key="5">
    <source>
        <dbReference type="ARBA" id="ARBA00022725"/>
    </source>
</evidence>
<comment type="caution">
    <text evidence="10">Lacks conserved residue(s) required for the propagation of feature annotation.</text>
</comment>
<reference evidence="11" key="1">
    <citation type="submission" date="2021-01" db="UniProtKB">
        <authorList>
            <consortium name="EnsemblMetazoa"/>
        </authorList>
    </citation>
    <scope>IDENTIFICATION</scope>
    <source>
        <strain evidence="11">DH4</strain>
    </source>
</reference>
<evidence type="ECO:0000313" key="12">
    <source>
        <dbReference type="Proteomes" id="UP000005203"/>
    </source>
</evidence>
<dbReference type="Pfam" id="PF02949">
    <property type="entry name" value="7tm_6"/>
    <property type="match status" value="1"/>
</dbReference>
<evidence type="ECO:0000313" key="11">
    <source>
        <dbReference type="EnsemblMetazoa" id="XP_003249267"/>
    </source>
</evidence>
<evidence type="ECO:0000256" key="2">
    <source>
        <dbReference type="ARBA" id="ARBA00022475"/>
    </source>
</evidence>
<dbReference type="EnsemblMetazoa" id="XM_003249219">
    <property type="protein sequence ID" value="XP_003249267"/>
    <property type="gene ID" value="LOC100576212"/>
</dbReference>
<dbReference type="RefSeq" id="XP_003249267.2">
    <property type="nucleotide sequence ID" value="XM_003249219.4"/>
</dbReference>
<dbReference type="AlphaFoldDB" id="A0A7M7G940"/>
<dbReference type="PANTHER" id="PTHR21137">
    <property type="entry name" value="ODORANT RECEPTOR"/>
    <property type="match status" value="1"/>
</dbReference>
<comment type="subcellular location">
    <subcellularLocation>
        <location evidence="1 10">Cell membrane</location>
        <topology evidence="1 10">Multi-pass membrane protein</topology>
    </subcellularLocation>
</comment>
<evidence type="ECO:0000256" key="10">
    <source>
        <dbReference type="RuleBase" id="RU351113"/>
    </source>
</evidence>
<dbReference type="Proteomes" id="UP000005203">
    <property type="component" value="Linkage group LG12"/>
</dbReference>
<evidence type="ECO:0000256" key="4">
    <source>
        <dbReference type="ARBA" id="ARBA00022692"/>
    </source>
</evidence>
<reference evidence="13" key="2">
    <citation type="submission" date="2025-04" db="UniProtKB">
        <authorList>
            <consortium name="RefSeq"/>
        </authorList>
    </citation>
    <scope>IDENTIFICATION</scope>
    <source>
        <strain evidence="13">DH4</strain>
        <tissue evidence="13">Whole body</tissue>
    </source>
</reference>
<keyword evidence="5 10" id="KW-0552">Olfaction</keyword>
<comment type="similarity">
    <text evidence="10">Belongs to the insect chemoreceptor superfamily. Heteromeric odorant receptor channel (TC 1.A.69) family.</text>
</comment>
<dbReference type="OrthoDB" id="8185860at2759"/>
<dbReference type="InterPro" id="IPR004117">
    <property type="entry name" value="7tm6_olfct_rcpt"/>
</dbReference>
<dbReference type="GO" id="GO:0005886">
    <property type="term" value="C:plasma membrane"/>
    <property type="evidence" value="ECO:0007669"/>
    <property type="project" value="UniProtKB-SubCell"/>
</dbReference>
<evidence type="ECO:0000313" key="13">
    <source>
        <dbReference type="RefSeq" id="XP_003249267.2"/>
    </source>
</evidence>
<keyword evidence="6 10" id="KW-1133">Transmembrane helix</keyword>
<organism evidence="11">
    <name type="scientific">Apis mellifera</name>
    <name type="common">Honeybee</name>
    <dbReference type="NCBI Taxonomy" id="7460"/>
    <lineage>
        <taxon>Eukaryota</taxon>
        <taxon>Metazoa</taxon>
        <taxon>Ecdysozoa</taxon>
        <taxon>Arthropoda</taxon>
        <taxon>Hexapoda</taxon>
        <taxon>Insecta</taxon>
        <taxon>Pterygota</taxon>
        <taxon>Neoptera</taxon>
        <taxon>Endopterygota</taxon>
        <taxon>Hymenoptera</taxon>
        <taxon>Apocrita</taxon>
        <taxon>Aculeata</taxon>
        <taxon>Apoidea</taxon>
        <taxon>Anthophila</taxon>
        <taxon>Apidae</taxon>
        <taxon>Apis</taxon>
    </lineage>
</organism>
<dbReference type="GO" id="GO:0005549">
    <property type="term" value="F:odorant binding"/>
    <property type="evidence" value="ECO:0007669"/>
    <property type="project" value="InterPro"/>
</dbReference>
<keyword evidence="12" id="KW-1185">Reference proteome</keyword>
<keyword evidence="2" id="KW-1003">Cell membrane</keyword>
<protein>
    <recommendedName>
        <fullName evidence="10">Odorant receptor</fullName>
    </recommendedName>
</protein>
<accession>A0A7M7G940</accession>
<evidence type="ECO:0000256" key="9">
    <source>
        <dbReference type="ARBA" id="ARBA00023224"/>
    </source>
</evidence>
<gene>
    <name evidence="13" type="primary">LOC100576212</name>
</gene>
<evidence type="ECO:0000256" key="3">
    <source>
        <dbReference type="ARBA" id="ARBA00022606"/>
    </source>
</evidence>
<name>A0A7M7G940_APIME</name>
<feature type="transmembrane region" description="Helical" evidence="10">
    <location>
        <begin position="67"/>
        <end position="90"/>
    </location>
</feature>
<dbReference type="GeneID" id="100576212"/>
<dbReference type="PANTHER" id="PTHR21137:SF35">
    <property type="entry name" value="ODORANT RECEPTOR 19A-RELATED"/>
    <property type="match status" value="1"/>
</dbReference>
<feature type="transmembrane region" description="Helical" evidence="10">
    <location>
        <begin position="271"/>
        <end position="292"/>
    </location>
</feature>
<dbReference type="KEGG" id="ame:100576212"/>
<keyword evidence="4 10" id="KW-0812">Transmembrane</keyword>
<dbReference type="GO" id="GO:0007165">
    <property type="term" value="P:signal transduction"/>
    <property type="evidence" value="ECO:0007669"/>
    <property type="project" value="UniProtKB-KW"/>
</dbReference>
<keyword evidence="3 10" id="KW-0716">Sensory transduction</keyword>
<proteinExistence type="inferred from homology"/>
<feature type="transmembrane region" description="Helical" evidence="10">
    <location>
        <begin position="38"/>
        <end position="61"/>
    </location>
</feature>
<dbReference type="GO" id="GO:0004984">
    <property type="term" value="F:olfactory receptor activity"/>
    <property type="evidence" value="ECO:0007669"/>
    <property type="project" value="InterPro"/>
</dbReference>